<dbReference type="AlphaFoldDB" id="A0A165ZIL9"/>
<reference evidence="1 2" key="1">
    <citation type="journal article" date="2016" name="Mol. Biol. Evol.">
        <title>Comparative Genomics of Early-Diverging Mushroom-Forming Fungi Provides Insights into the Origins of Lignocellulose Decay Capabilities.</title>
        <authorList>
            <person name="Nagy L.G."/>
            <person name="Riley R."/>
            <person name="Tritt A."/>
            <person name="Adam C."/>
            <person name="Daum C."/>
            <person name="Floudas D."/>
            <person name="Sun H."/>
            <person name="Yadav J.S."/>
            <person name="Pangilinan J."/>
            <person name="Larsson K.H."/>
            <person name="Matsuura K."/>
            <person name="Barry K."/>
            <person name="Labutti K."/>
            <person name="Kuo R."/>
            <person name="Ohm R.A."/>
            <person name="Bhattacharya S.S."/>
            <person name="Shirouzu T."/>
            <person name="Yoshinaga Y."/>
            <person name="Martin F.M."/>
            <person name="Grigoriev I.V."/>
            <person name="Hibbett D.S."/>
        </authorList>
    </citation>
    <scope>NUCLEOTIDE SEQUENCE [LARGE SCALE GENOMIC DNA]</scope>
    <source>
        <strain evidence="1 2">HHB10207 ss-3</strain>
    </source>
</reference>
<accession>A0A165ZIL9</accession>
<dbReference type="Proteomes" id="UP000076798">
    <property type="component" value="Unassembled WGS sequence"/>
</dbReference>
<organism evidence="1 2">
    <name type="scientific">Sistotremastrum suecicum HHB10207 ss-3</name>
    <dbReference type="NCBI Taxonomy" id="1314776"/>
    <lineage>
        <taxon>Eukaryota</taxon>
        <taxon>Fungi</taxon>
        <taxon>Dikarya</taxon>
        <taxon>Basidiomycota</taxon>
        <taxon>Agaricomycotina</taxon>
        <taxon>Agaricomycetes</taxon>
        <taxon>Sistotremastrales</taxon>
        <taxon>Sistotremastraceae</taxon>
        <taxon>Sistotremastrum</taxon>
    </lineage>
</organism>
<proteinExistence type="predicted"/>
<gene>
    <name evidence="1" type="ORF">SISSUDRAFT_1052943</name>
</gene>
<protein>
    <submittedName>
        <fullName evidence="1">Uncharacterized protein</fullName>
    </submittedName>
</protein>
<name>A0A165ZIL9_9AGAM</name>
<evidence type="ECO:0000313" key="1">
    <source>
        <dbReference type="EMBL" id="KZT34338.1"/>
    </source>
</evidence>
<dbReference type="EMBL" id="KV428186">
    <property type="protein sequence ID" value="KZT34338.1"/>
    <property type="molecule type" value="Genomic_DNA"/>
</dbReference>
<evidence type="ECO:0000313" key="2">
    <source>
        <dbReference type="Proteomes" id="UP000076798"/>
    </source>
</evidence>
<sequence length="135" mass="14750">MSALKVFTSPAFPEAMVLSVLSLLTHPTGPTFLLQVDQAPRTVLNARALLEQKTCLFGLSTLGRVLERSHELHCVVGLQDIAHPDFSHLPSHSVPCQGERILSGRRSLSQFASWFSDGTLDGTITCTRADVKRLP</sequence>
<keyword evidence="2" id="KW-1185">Reference proteome</keyword>